<dbReference type="InterPro" id="IPR036188">
    <property type="entry name" value="FAD/NAD-bd_sf"/>
</dbReference>
<dbReference type="InterPro" id="IPR006076">
    <property type="entry name" value="FAD-dep_OxRdtase"/>
</dbReference>
<dbReference type="Pfam" id="PF01266">
    <property type="entry name" value="DAO"/>
    <property type="match status" value="1"/>
</dbReference>
<evidence type="ECO:0000259" key="5">
    <source>
        <dbReference type="Pfam" id="PF16350"/>
    </source>
</evidence>
<accession>A0A6J6UAC8</accession>
<dbReference type="Pfam" id="PF16350">
    <property type="entry name" value="FAO_M"/>
    <property type="match status" value="1"/>
</dbReference>
<dbReference type="SUPFAM" id="SSF103025">
    <property type="entry name" value="Folate-binding domain"/>
    <property type="match status" value="1"/>
</dbReference>
<dbReference type="Pfam" id="PF01571">
    <property type="entry name" value="GCV_T"/>
    <property type="match status" value="1"/>
</dbReference>
<dbReference type="GO" id="GO:0005739">
    <property type="term" value="C:mitochondrion"/>
    <property type="evidence" value="ECO:0007669"/>
    <property type="project" value="TreeGrafter"/>
</dbReference>
<dbReference type="Pfam" id="PF08669">
    <property type="entry name" value="GCV_T_C"/>
    <property type="match status" value="1"/>
</dbReference>
<feature type="domain" description="GCVT N-terminal" evidence="3">
    <location>
        <begin position="431"/>
        <end position="711"/>
    </location>
</feature>
<gene>
    <name evidence="6" type="ORF">UFOPK2837_00912</name>
</gene>
<evidence type="ECO:0000256" key="1">
    <source>
        <dbReference type="ARBA" id="ARBA00008609"/>
    </source>
</evidence>
<dbReference type="InterPro" id="IPR029043">
    <property type="entry name" value="GcvT/YgfZ_C"/>
</dbReference>
<sequence>MSVSVVPARAKIVIIGGGVGGTSVAYHLAELGEKDVILLDRNELTSGSTFHSAGLVGQLRADPTLTLMNMHSVDLYRKLQATDTPPSWRECGSIKLASTPERMQEIRRQIGWAKTFGLDLQEISPQEAQRLFPLIDLDGVVGACYMASDGQVDPSQLAMALAAGARKNGVQIFTHTRVLEIKTTNGRVSSVVTDKGEVECEIVVNCGGMYAPQIGRMVDVRIPIVPMSHQYLITDNFMDADAPFLPSLRDPDNLIYFRQEVSGLLMGGYERNSKAWSADYKNIDDIPADFNNTLLPDDWDRFYDIAEASQKRVPKMAEIGIKNFINGPEGFTPDNEFCLGETSVGGFYVAAGFCAHGIAGAGGIGKVVAEWIVAGEPTMDLWHMDIKRFGASYESPDFTLQRITENYEQYYDIHYPGEERTSARPKFTSPVYEWHKAHAAVFGEKASWERVNYYQSNIGNEALRPQGWLGKHWSSAVQVEHHATRTAAGLFDESSFAKARITGSRAGEFLNYVCANNVVKGVGKTVYTQALNSKAGIESDYTVTQTDDNEFIIVTGTAFAVHDFGWLEKIRREFNFDNVEITNITRDLTCFGIMGPNSRAILQSLTSADLNHSAFPFMSSQEITLAGIKVRATRITYVGELGWEIYSSVADGLALWEKIMEAGKDLGLTACGYRAIESLRLEKGYRAWAGEINTETNPYEAGLGFAVSLKKEEFHGKTAAVAAKEMQTRKLVAITFDDITSVPFGSEPIRINNEIVGRIKSGGQGYTIGKAIAYAYLPIENSDPGTQVDVELFGTWVSGAIHEEPLFDPNNDRIRA</sequence>
<protein>
    <submittedName>
        <fullName evidence="6">Unannotated protein</fullName>
    </submittedName>
</protein>
<dbReference type="Gene3D" id="3.30.70.1400">
    <property type="entry name" value="Aminomethyltransferase beta-barrel domains"/>
    <property type="match status" value="1"/>
</dbReference>
<dbReference type="SUPFAM" id="SSF101790">
    <property type="entry name" value="Aminomethyltransferase beta-barrel domain"/>
    <property type="match status" value="1"/>
</dbReference>
<dbReference type="Gene3D" id="2.40.30.110">
    <property type="entry name" value="Aminomethyltransferase beta-barrel domains"/>
    <property type="match status" value="1"/>
</dbReference>
<organism evidence="6">
    <name type="scientific">freshwater metagenome</name>
    <dbReference type="NCBI Taxonomy" id="449393"/>
    <lineage>
        <taxon>unclassified sequences</taxon>
        <taxon>metagenomes</taxon>
        <taxon>ecological metagenomes</taxon>
    </lineage>
</organism>
<feature type="domain" description="FAD dependent oxidoreductase" evidence="2">
    <location>
        <begin position="11"/>
        <end position="371"/>
    </location>
</feature>
<dbReference type="EMBL" id="CAEZZF010000083">
    <property type="protein sequence ID" value="CAB4756751.1"/>
    <property type="molecule type" value="Genomic_DNA"/>
</dbReference>
<dbReference type="PANTHER" id="PTHR43757">
    <property type="entry name" value="AMINOMETHYLTRANSFERASE"/>
    <property type="match status" value="1"/>
</dbReference>
<proteinExistence type="inferred from homology"/>
<comment type="similarity">
    <text evidence="1">Belongs to the GcvT family.</text>
</comment>
<dbReference type="Gene3D" id="3.30.9.10">
    <property type="entry name" value="D-Amino Acid Oxidase, subunit A, domain 2"/>
    <property type="match status" value="1"/>
</dbReference>
<evidence type="ECO:0000259" key="4">
    <source>
        <dbReference type="Pfam" id="PF08669"/>
    </source>
</evidence>
<dbReference type="InterPro" id="IPR006222">
    <property type="entry name" value="GCVT_N"/>
</dbReference>
<name>A0A6J6UAC8_9ZZZZ</name>
<dbReference type="SUPFAM" id="SSF51905">
    <property type="entry name" value="FAD/NAD(P)-binding domain"/>
    <property type="match status" value="1"/>
</dbReference>
<dbReference type="SUPFAM" id="SSF54373">
    <property type="entry name" value="FAD-linked reductases, C-terminal domain"/>
    <property type="match status" value="1"/>
</dbReference>
<dbReference type="AlphaFoldDB" id="A0A6J6UAC8"/>
<feature type="domain" description="Aminomethyltransferase C-terminal" evidence="4">
    <location>
        <begin position="729"/>
        <end position="808"/>
    </location>
</feature>
<evidence type="ECO:0000313" key="6">
    <source>
        <dbReference type="EMBL" id="CAB4756751.1"/>
    </source>
</evidence>
<dbReference type="InterPro" id="IPR028896">
    <property type="entry name" value="GcvT/YgfZ/DmdA"/>
</dbReference>
<dbReference type="Gene3D" id="3.50.50.60">
    <property type="entry name" value="FAD/NAD(P)-binding domain"/>
    <property type="match status" value="1"/>
</dbReference>
<dbReference type="PANTHER" id="PTHR43757:SF2">
    <property type="entry name" value="AMINOMETHYLTRANSFERASE, MITOCHONDRIAL"/>
    <property type="match status" value="1"/>
</dbReference>
<dbReference type="PRINTS" id="PR00411">
    <property type="entry name" value="PNDRDTASEI"/>
</dbReference>
<evidence type="ECO:0000259" key="3">
    <source>
        <dbReference type="Pfam" id="PF01571"/>
    </source>
</evidence>
<dbReference type="InterPro" id="IPR032503">
    <property type="entry name" value="FAO_M"/>
</dbReference>
<evidence type="ECO:0000259" key="2">
    <source>
        <dbReference type="Pfam" id="PF01266"/>
    </source>
</evidence>
<dbReference type="Gene3D" id="3.30.1360.120">
    <property type="entry name" value="Probable tRNA modification gtpase trme, domain 1"/>
    <property type="match status" value="1"/>
</dbReference>
<feature type="domain" description="FAD dependent oxidoreductase central" evidence="5">
    <location>
        <begin position="375"/>
        <end position="426"/>
    </location>
</feature>
<dbReference type="InterPro" id="IPR027266">
    <property type="entry name" value="TrmE/GcvT-like"/>
</dbReference>
<dbReference type="InterPro" id="IPR013977">
    <property type="entry name" value="GcvT_C"/>
</dbReference>
<reference evidence="6" key="1">
    <citation type="submission" date="2020-05" db="EMBL/GenBank/DDBJ databases">
        <authorList>
            <person name="Chiriac C."/>
            <person name="Salcher M."/>
            <person name="Ghai R."/>
            <person name="Kavagutti S V."/>
        </authorList>
    </citation>
    <scope>NUCLEOTIDE SEQUENCE</scope>
</reference>